<evidence type="ECO:0000256" key="6">
    <source>
        <dbReference type="SAM" id="Phobius"/>
    </source>
</evidence>
<evidence type="ECO:0000256" key="5">
    <source>
        <dbReference type="ARBA" id="ARBA00023136"/>
    </source>
</evidence>
<proteinExistence type="predicted"/>
<comment type="caution">
    <text evidence="7">The sequence shown here is derived from an EMBL/GenBank/DDBJ whole genome shotgun (WGS) entry which is preliminary data.</text>
</comment>
<keyword evidence="2" id="KW-1003">Cell membrane</keyword>
<dbReference type="PANTHER" id="PTHR40277:SF1">
    <property type="entry name" value="BLL5419 PROTEIN"/>
    <property type="match status" value="1"/>
</dbReference>
<organism evidence="7 8">
    <name type="scientific">Chroococcidiopsis cubana SAG 39.79</name>
    <dbReference type="NCBI Taxonomy" id="388085"/>
    <lineage>
        <taxon>Bacteria</taxon>
        <taxon>Bacillati</taxon>
        <taxon>Cyanobacteriota</taxon>
        <taxon>Cyanophyceae</taxon>
        <taxon>Chroococcidiopsidales</taxon>
        <taxon>Chroococcidiopsidaceae</taxon>
        <taxon>Chroococcidiopsis</taxon>
    </lineage>
</organism>
<accession>A0AB37URX0</accession>
<name>A0AB37URX0_9CYAN</name>
<reference evidence="7 8" key="1">
    <citation type="journal article" date="2019" name="Genome Biol. Evol.">
        <title>Day and night: Metabolic profiles and evolutionary relationships of six axenic non-marine cyanobacteria.</title>
        <authorList>
            <person name="Will S.E."/>
            <person name="Henke P."/>
            <person name="Boedeker C."/>
            <person name="Huang S."/>
            <person name="Brinkmann H."/>
            <person name="Rohde M."/>
            <person name="Jarek M."/>
            <person name="Friedl T."/>
            <person name="Seufert S."/>
            <person name="Schumacher M."/>
            <person name="Overmann J."/>
            <person name="Neumann-Schaal M."/>
            <person name="Petersen J."/>
        </authorList>
    </citation>
    <scope>NUCLEOTIDE SEQUENCE [LARGE SCALE GENOMIC DNA]</scope>
    <source>
        <strain evidence="7 8">SAG 39.79</strain>
    </source>
</reference>
<keyword evidence="3 6" id="KW-0812">Transmembrane</keyword>
<dbReference type="PANTHER" id="PTHR40277">
    <property type="entry name" value="BLL5419 PROTEIN"/>
    <property type="match status" value="1"/>
</dbReference>
<dbReference type="Pfam" id="PF03706">
    <property type="entry name" value="LPG_synthase_TM"/>
    <property type="match status" value="1"/>
</dbReference>
<comment type="subcellular location">
    <subcellularLocation>
        <location evidence="1">Cell membrane</location>
        <topology evidence="1">Multi-pass membrane protein</topology>
    </subcellularLocation>
</comment>
<feature type="transmembrane region" description="Helical" evidence="6">
    <location>
        <begin position="240"/>
        <end position="265"/>
    </location>
</feature>
<dbReference type="Proteomes" id="UP000282574">
    <property type="component" value="Unassembled WGS sequence"/>
</dbReference>
<feature type="transmembrane region" description="Helical" evidence="6">
    <location>
        <begin position="149"/>
        <end position="168"/>
    </location>
</feature>
<evidence type="ECO:0000256" key="1">
    <source>
        <dbReference type="ARBA" id="ARBA00004651"/>
    </source>
</evidence>
<evidence type="ECO:0000313" key="7">
    <source>
        <dbReference type="EMBL" id="RUT14085.1"/>
    </source>
</evidence>
<keyword evidence="8" id="KW-1185">Reference proteome</keyword>
<evidence type="ECO:0000256" key="4">
    <source>
        <dbReference type="ARBA" id="ARBA00022989"/>
    </source>
</evidence>
<feature type="transmembrane region" description="Helical" evidence="6">
    <location>
        <begin position="285"/>
        <end position="308"/>
    </location>
</feature>
<feature type="transmembrane region" description="Helical" evidence="6">
    <location>
        <begin position="114"/>
        <end position="137"/>
    </location>
</feature>
<feature type="transmembrane region" description="Helical" evidence="6">
    <location>
        <begin position="208"/>
        <end position="228"/>
    </location>
</feature>
<evidence type="ECO:0000256" key="3">
    <source>
        <dbReference type="ARBA" id="ARBA00022692"/>
    </source>
</evidence>
<protein>
    <recommendedName>
        <fullName evidence="9">TIGR00374 family protein</fullName>
    </recommendedName>
</protein>
<dbReference type="InterPro" id="IPR022791">
    <property type="entry name" value="L-PG_synthase/AglD"/>
</dbReference>
<dbReference type="AlphaFoldDB" id="A0AB37URX0"/>
<dbReference type="GO" id="GO:0005886">
    <property type="term" value="C:plasma membrane"/>
    <property type="evidence" value="ECO:0007669"/>
    <property type="project" value="UniProtKB-SubCell"/>
</dbReference>
<dbReference type="EMBL" id="RSCK01000003">
    <property type="protein sequence ID" value="RUT14085.1"/>
    <property type="molecule type" value="Genomic_DNA"/>
</dbReference>
<keyword evidence="4 6" id="KW-1133">Transmembrane helix</keyword>
<gene>
    <name evidence="7" type="ORF">DSM107010_05680</name>
</gene>
<dbReference type="NCBIfam" id="TIGR00374">
    <property type="entry name" value="flippase-like domain"/>
    <property type="match status" value="1"/>
</dbReference>
<dbReference type="RefSeq" id="WP_106166037.1">
    <property type="nucleotide sequence ID" value="NZ_JAVKZF010000005.1"/>
</dbReference>
<keyword evidence="5 6" id="KW-0472">Membrane</keyword>
<feature type="transmembrane region" description="Helical" evidence="6">
    <location>
        <begin position="70"/>
        <end position="94"/>
    </location>
</feature>
<evidence type="ECO:0000313" key="8">
    <source>
        <dbReference type="Proteomes" id="UP000282574"/>
    </source>
</evidence>
<evidence type="ECO:0008006" key="9">
    <source>
        <dbReference type="Google" id="ProtNLM"/>
    </source>
</evidence>
<sequence>MKLDRITFIKAAISIGLITLVATRIDLHQIQLEIQHLSIAFIIFALIYYTSCQWLSCWRWRIILQSSGHSIPTCSLLSSYFAGMFLNIFLPGALGGDVYRVYRVAKLTQDSEVALVSVFLERFTGLAALSALALIGLPPAFKSIGQWDIILLLATCAGSLVGAVLLITSPKLLMWFEPLLVKFRLGKILARFTKIQLLLRQFSQHRQALVISVGLSFLLQVAIVYYHYLIAYQLRIYISYLDLLVFVPIVAVISLLPISLGGIGVKEGLWIYLLNHIGVSVEKALLLSLSTTVLGWLLSSFGAVFLFLDFYRSSTATAKQPN</sequence>
<feature type="transmembrane region" description="Helical" evidence="6">
    <location>
        <begin position="7"/>
        <end position="25"/>
    </location>
</feature>
<evidence type="ECO:0000256" key="2">
    <source>
        <dbReference type="ARBA" id="ARBA00022475"/>
    </source>
</evidence>
<feature type="transmembrane region" description="Helical" evidence="6">
    <location>
        <begin position="37"/>
        <end position="58"/>
    </location>
</feature>